<keyword evidence="2" id="KW-1133">Transmembrane helix</keyword>
<feature type="compositionally biased region" description="Low complexity" evidence="1">
    <location>
        <begin position="200"/>
        <end position="214"/>
    </location>
</feature>
<feature type="region of interest" description="Disordered" evidence="1">
    <location>
        <begin position="256"/>
        <end position="348"/>
    </location>
</feature>
<feature type="chain" id="PRO_5045287213" description="Mid2 domain-containing protein" evidence="3">
    <location>
        <begin position="31"/>
        <end position="348"/>
    </location>
</feature>
<organism evidence="4 5">
    <name type="scientific">Diaporthe vaccinii</name>
    <dbReference type="NCBI Taxonomy" id="105482"/>
    <lineage>
        <taxon>Eukaryota</taxon>
        <taxon>Fungi</taxon>
        <taxon>Dikarya</taxon>
        <taxon>Ascomycota</taxon>
        <taxon>Pezizomycotina</taxon>
        <taxon>Sordariomycetes</taxon>
        <taxon>Sordariomycetidae</taxon>
        <taxon>Diaporthales</taxon>
        <taxon>Diaporthaceae</taxon>
        <taxon>Diaporthe</taxon>
        <taxon>Diaporthe eres species complex</taxon>
    </lineage>
</organism>
<evidence type="ECO:0000313" key="5">
    <source>
        <dbReference type="Proteomes" id="UP001600888"/>
    </source>
</evidence>
<keyword evidence="2" id="KW-0812">Transmembrane</keyword>
<keyword evidence="3" id="KW-0732">Signal</keyword>
<feature type="signal peptide" evidence="3">
    <location>
        <begin position="1"/>
        <end position="30"/>
    </location>
</feature>
<comment type="caution">
    <text evidence="4">The sequence shown here is derived from an EMBL/GenBank/DDBJ whole genome shotgun (WGS) entry which is preliminary data.</text>
</comment>
<accession>A0ABR4F466</accession>
<keyword evidence="5" id="KW-1185">Reference proteome</keyword>
<feature type="region of interest" description="Disordered" evidence="1">
    <location>
        <begin position="200"/>
        <end position="221"/>
    </location>
</feature>
<evidence type="ECO:0000256" key="3">
    <source>
        <dbReference type="SAM" id="SignalP"/>
    </source>
</evidence>
<feature type="compositionally biased region" description="Polar residues" evidence="1">
    <location>
        <begin position="335"/>
        <end position="348"/>
    </location>
</feature>
<evidence type="ECO:0000313" key="4">
    <source>
        <dbReference type="EMBL" id="KAL2289482.1"/>
    </source>
</evidence>
<evidence type="ECO:0008006" key="6">
    <source>
        <dbReference type="Google" id="ProtNLM"/>
    </source>
</evidence>
<sequence length="348" mass="35863">MGAKGTVSATFSLLLSLVLFFILCEHQIRADGTVGIVCYGYDGASYVNNTKCPGSNACCGYEATCVSNRLCHNPGDAEGTYVRGPCANDVWDSTCAQVCLYNETLLSGFLPRVSQCSDGSWCCSYDATCCSGGRGVFLDSDGNSATAEGTATTSYPPVSGTGLIRYTESASTSTSSTISASTTSSGSITSSSVGTLATTSATSATDISPTSGSSSDDDDDSGTKVGLGVGIGLGIPLAAIVAGGSVWFFLRRKKRQPHDKDPSGEHMSASHLSGSHMSESDGGRTGGTNTPSGMYAPVTAAKIELSAEGRPVHELQSLSSTPGYQRSHYADSRSPDPQTQSHTSYELP</sequence>
<protein>
    <recommendedName>
        <fullName evidence="6">Mid2 domain-containing protein</fullName>
    </recommendedName>
</protein>
<proteinExistence type="predicted"/>
<dbReference type="EMBL" id="JBAWTH010000012">
    <property type="protein sequence ID" value="KAL2289482.1"/>
    <property type="molecule type" value="Genomic_DNA"/>
</dbReference>
<evidence type="ECO:0000256" key="2">
    <source>
        <dbReference type="SAM" id="Phobius"/>
    </source>
</evidence>
<keyword evidence="2" id="KW-0472">Membrane</keyword>
<feature type="transmembrane region" description="Helical" evidence="2">
    <location>
        <begin position="225"/>
        <end position="250"/>
    </location>
</feature>
<reference evidence="4 5" key="1">
    <citation type="submission" date="2024-03" db="EMBL/GenBank/DDBJ databases">
        <title>A high-quality draft genome sequence of Diaporthe vaccinii, a causative agent of upright dieback and viscid rot disease in cranberry plants.</title>
        <authorList>
            <person name="Sarrasin M."/>
            <person name="Lang B.F."/>
            <person name="Burger G."/>
        </authorList>
    </citation>
    <scope>NUCLEOTIDE SEQUENCE [LARGE SCALE GENOMIC DNA]</scope>
    <source>
        <strain evidence="4 5">IS7</strain>
    </source>
</reference>
<name>A0ABR4F466_9PEZI</name>
<gene>
    <name evidence="4" type="ORF">FJTKL_01755</name>
</gene>
<evidence type="ECO:0000256" key="1">
    <source>
        <dbReference type="SAM" id="MobiDB-lite"/>
    </source>
</evidence>
<dbReference type="Proteomes" id="UP001600888">
    <property type="component" value="Unassembled WGS sequence"/>
</dbReference>